<keyword evidence="1" id="KW-0614">Plasmid</keyword>
<gene>
    <name evidence="1" type="ORF">pPUTH1_0236</name>
</gene>
<organism evidence="1">
    <name type="scientific">Klebsiella pneumoniae</name>
    <dbReference type="NCBI Taxonomy" id="573"/>
    <lineage>
        <taxon>Bacteria</taxon>
        <taxon>Pseudomonadati</taxon>
        <taxon>Pseudomonadota</taxon>
        <taxon>Gammaproteobacteria</taxon>
        <taxon>Enterobacterales</taxon>
        <taxon>Enterobacteriaceae</taxon>
        <taxon>Klebsiella/Raoultella group</taxon>
        <taxon>Klebsiella</taxon>
        <taxon>Klebsiella pneumoniae complex</taxon>
    </lineage>
</organism>
<reference evidence="1" key="1">
    <citation type="submission" date="2016-11" db="EMBL/GenBank/DDBJ databases">
        <authorList>
            <person name="Yao B."/>
            <person name="Geng J."/>
        </authorList>
    </citation>
    <scope>NUCLEOTIDE SEQUENCE</scope>
    <source>
        <strain evidence="1">PUTH</strain>
        <plasmid evidence="1">pPUTH1</plasmid>
    </source>
</reference>
<sequence length="34" mass="3832">MDLYPASAEVATSIKQISEIEVLLILLRMIFPIL</sequence>
<dbReference type="EMBL" id="KY070306">
    <property type="protein sequence ID" value="ASF89356.1"/>
    <property type="molecule type" value="Genomic_DNA"/>
</dbReference>
<name>A0A3G1IE99_KLEPN</name>
<geneLocation type="plasmid" evidence="1">
    <name>pPUTH1</name>
</geneLocation>
<evidence type="ECO:0000313" key="1">
    <source>
        <dbReference type="EMBL" id="ASF89356.1"/>
    </source>
</evidence>
<proteinExistence type="predicted"/>
<protein>
    <submittedName>
        <fullName evidence="1">Uncharacterized protein</fullName>
    </submittedName>
</protein>
<accession>A0A3G1IE99</accession>
<dbReference type="AlphaFoldDB" id="A0A3G1IE99"/>